<dbReference type="PROSITE" id="PS51318">
    <property type="entry name" value="TAT"/>
    <property type="match status" value="1"/>
</dbReference>
<dbReference type="Proteomes" id="UP000319576">
    <property type="component" value="Chromosome"/>
</dbReference>
<dbReference type="OrthoDB" id="9146593at2"/>
<dbReference type="AlphaFoldDB" id="A0A517XQ34"/>
<evidence type="ECO:0000313" key="2">
    <source>
        <dbReference type="Proteomes" id="UP000319576"/>
    </source>
</evidence>
<dbReference type="RefSeq" id="WP_145235876.1">
    <property type="nucleotide sequence ID" value="NZ_CP036273.1"/>
</dbReference>
<name>A0A517XQ34_9BACT</name>
<protein>
    <recommendedName>
        <fullName evidence="3">DUF1552 domain-containing protein</fullName>
    </recommendedName>
</protein>
<gene>
    <name evidence="1" type="ORF">ETAA1_15550</name>
</gene>
<sequence length="445" mass="48430">MPRSPISRRTALKGLGVSVALPWLEAMGPQTAWAQGAGTANPAPNRLCVLYVPNGKNMADWTPEKEGADFDLPHILRPLQPVKDQLMVLTGLTADKARPHGDGGGDHARALGAFLTGSQPRKTDGTDIRAGVSVDQVAAGRLADQTRLPSLELGCEAGAMAGNCDSGYSCVYSSTMSWRSATQPLPKEVNPKLVFERLFSTTPDNVRQRQDARRRSVLDFVREDSRELTDRLGAGDRRKLDEYLSAVRDVEQRIQRAATLPPVRTPDVPAPTGIPGSYPEHIRLMYDLMVLAFQADVTRVVTCVLANEGSNKPYPFAGVTEGHHDLSHHENKAEKKQKIRDINTFHTTQLAYFLGKLKAVREGDGTLLDHCMVAYGSGNSDGNAHNHDNLPILLAGGGCGTLKPGRHVKYARETPLNNLWVGLLDRMRVKVDTLGDSTGALPNLM</sequence>
<organism evidence="1 2">
    <name type="scientific">Urbifossiella limnaea</name>
    <dbReference type="NCBI Taxonomy" id="2528023"/>
    <lineage>
        <taxon>Bacteria</taxon>
        <taxon>Pseudomonadati</taxon>
        <taxon>Planctomycetota</taxon>
        <taxon>Planctomycetia</taxon>
        <taxon>Gemmatales</taxon>
        <taxon>Gemmataceae</taxon>
        <taxon>Urbifossiella</taxon>
    </lineage>
</organism>
<accession>A0A517XQ34</accession>
<keyword evidence="2" id="KW-1185">Reference proteome</keyword>
<reference evidence="1 2" key="1">
    <citation type="submission" date="2019-02" db="EMBL/GenBank/DDBJ databases">
        <title>Deep-cultivation of Planctomycetes and their phenomic and genomic characterization uncovers novel biology.</title>
        <authorList>
            <person name="Wiegand S."/>
            <person name="Jogler M."/>
            <person name="Boedeker C."/>
            <person name="Pinto D."/>
            <person name="Vollmers J."/>
            <person name="Rivas-Marin E."/>
            <person name="Kohn T."/>
            <person name="Peeters S.H."/>
            <person name="Heuer A."/>
            <person name="Rast P."/>
            <person name="Oberbeckmann S."/>
            <person name="Bunk B."/>
            <person name="Jeske O."/>
            <person name="Meyerdierks A."/>
            <person name="Storesund J.E."/>
            <person name="Kallscheuer N."/>
            <person name="Luecker S."/>
            <person name="Lage O.M."/>
            <person name="Pohl T."/>
            <person name="Merkel B.J."/>
            <person name="Hornburger P."/>
            <person name="Mueller R.-W."/>
            <person name="Bruemmer F."/>
            <person name="Labrenz M."/>
            <person name="Spormann A.M."/>
            <person name="Op den Camp H."/>
            <person name="Overmann J."/>
            <person name="Amann R."/>
            <person name="Jetten M.S.M."/>
            <person name="Mascher T."/>
            <person name="Medema M.H."/>
            <person name="Devos D.P."/>
            <person name="Kaster A.-K."/>
            <person name="Ovreas L."/>
            <person name="Rohde M."/>
            <person name="Galperin M.Y."/>
            <person name="Jogler C."/>
        </authorList>
    </citation>
    <scope>NUCLEOTIDE SEQUENCE [LARGE SCALE GENOMIC DNA]</scope>
    <source>
        <strain evidence="1 2">ETA_A1</strain>
    </source>
</reference>
<dbReference type="EMBL" id="CP036273">
    <property type="protein sequence ID" value="QDU19625.1"/>
    <property type="molecule type" value="Genomic_DNA"/>
</dbReference>
<dbReference type="InterPro" id="IPR011447">
    <property type="entry name" value="DUF1552"/>
</dbReference>
<dbReference type="Pfam" id="PF07586">
    <property type="entry name" value="HXXSHH"/>
    <property type="match status" value="1"/>
</dbReference>
<proteinExistence type="predicted"/>
<evidence type="ECO:0008006" key="3">
    <source>
        <dbReference type="Google" id="ProtNLM"/>
    </source>
</evidence>
<dbReference type="KEGG" id="uli:ETAA1_15550"/>
<dbReference type="InterPro" id="IPR006311">
    <property type="entry name" value="TAT_signal"/>
</dbReference>
<evidence type="ECO:0000313" key="1">
    <source>
        <dbReference type="EMBL" id="QDU19625.1"/>
    </source>
</evidence>